<dbReference type="PROSITE" id="PS50005">
    <property type="entry name" value="TPR"/>
    <property type="match status" value="1"/>
</dbReference>
<feature type="compositionally biased region" description="Basic and acidic residues" evidence="5">
    <location>
        <begin position="394"/>
        <end position="404"/>
    </location>
</feature>
<dbReference type="SUPFAM" id="SSF48452">
    <property type="entry name" value="TPR-like"/>
    <property type="match status" value="1"/>
</dbReference>
<sequence length="523" mass="56277">MSSAQETPATKPEAEQPSTVQEAPVAEPAKAPENGAVPPATSEGQETSAPAQIVETSTATETAEVTPAPSVTVVLSAPKTTEELIAARALKRVARKTAVREKAEGHKKAGDILFDSKNYKAAYQQYIEAIQLWGSNIEYYISLATAYRKLTWYEEAAHAATRALTLDPKNAEARYIRGVARLEQRLLKPAKIDFETVLEHNPSHLLARAALTEVNHFIATSTHLGTHELGPDPVEEAVKDVDFGFPHYDFEALEVDELSDSSDCNHVGNGVQCRFYNHEGCARGTACVFSHAPDEKSVRDELGKNVCIYHLLDSCKFGATKCIYSHSKDALPKRGWWTSPEQIAKVKSVMEVAEKNNREQRQLENERWRAHLKAMKASGKPPKSAGVKGHSKKPKAEKQSKEATETDGEAAGATDGEPPKSAGLEKEKRRTHKKKDSTGKPARGRPRAKSAAKKKTNGAGPKSPTAAASNAEGSGSAAGANAAQSVTSDAASKASETPAFTDYQPIAPPPVDVAPQDSATLPY</sequence>
<dbReference type="InterPro" id="IPR011990">
    <property type="entry name" value="TPR-like_helical_dom_sf"/>
</dbReference>
<dbReference type="GO" id="GO:0008270">
    <property type="term" value="F:zinc ion binding"/>
    <property type="evidence" value="ECO:0007669"/>
    <property type="project" value="UniProtKB-KW"/>
</dbReference>
<feature type="domain" description="C3H1-type" evidence="6">
    <location>
        <begin position="272"/>
        <end position="294"/>
    </location>
</feature>
<evidence type="ECO:0000313" key="8">
    <source>
        <dbReference type="Proteomes" id="UP000521872"/>
    </source>
</evidence>
<dbReference type="PANTHER" id="PTHR22904:SF523">
    <property type="entry name" value="STRESS-INDUCED-PHOSPHOPROTEIN 1"/>
    <property type="match status" value="1"/>
</dbReference>
<gene>
    <name evidence="7" type="ORF">D9613_009592</name>
</gene>
<dbReference type="Gene3D" id="1.25.40.10">
    <property type="entry name" value="Tetratricopeptide repeat domain"/>
    <property type="match status" value="1"/>
</dbReference>
<keyword evidence="8" id="KW-1185">Reference proteome</keyword>
<keyword evidence="2 3" id="KW-0802">TPR repeat</keyword>
<evidence type="ECO:0000313" key="7">
    <source>
        <dbReference type="EMBL" id="KAF4622452.1"/>
    </source>
</evidence>
<dbReference type="AlphaFoldDB" id="A0A8H4VU99"/>
<dbReference type="PANTHER" id="PTHR22904">
    <property type="entry name" value="TPR REPEAT CONTAINING PROTEIN"/>
    <property type="match status" value="1"/>
</dbReference>
<comment type="caution">
    <text evidence="7">The sequence shown here is derived from an EMBL/GenBank/DDBJ whole genome shotgun (WGS) entry which is preliminary data.</text>
</comment>
<keyword evidence="4" id="KW-0479">Metal-binding</keyword>
<keyword evidence="1" id="KW-0677">Repeat</keyword>
<evidence type="ECO:0000256" key="5">
    <source>
        <dbReference type="SAM" id="MobiDB-lite"/>
    </source>
</evidence>
<keyword evidence="4" id="KW-0862">Zinc</keyword>
<evidence type="ECO:0000256" key="3">
    <source>
        <dbReference type="PROSITE-ProRule" id="PRU00339"/>
    </source>
</evidence>
<reference evidence="7 8" key="1">
    <citation type="submission" date="2019-12" db="EMBL/GenBank/DDBJ databases">
        <authorList>
            <person name="Floudas D."/>
            <person name="Bentzer J."/>
            <person name="Ahren D."/>
            <person name="Johansson T."/>
            <person name="Persson P."/>
            <person name="Tunlid A."/>
        </authorList>
    </citation>
    <scope>NUCLEOTIDE SEQUENCE [LARGE SCALE GENOMIC DNA]</scope>
    <source>
        <strain evidence="7 8">CBS 102.39</strain>
    </source>
</reference>
<feature type="repeat" description="TPR" evidence="3">
    <location>
        <begin position="137"/>
        <end position="170"/>
    </location>
</feature>
<accession>A0A8H4VU99</accession>
<dbReference type="Proteomes" id="UP000521872">
    <property type="component" value="Unassembled WGS sequence"/>
</dbReference>
<feature type="compositionally biased region" description="Basic residues" evidence="5">
    <location>
        <begin position="442"/>
        <end position="456"/>
    </location>
</feature>
<feature type="region of interest" description="Disordered" evidence="5">
    <location>
        <begin position="1"/>
        <end position="67"/>
    </location>
</feature>
<feature type="compositionally biased region" description="Low complexity" evidence="5">
    <location>
        <begin position="54"/>
        <end position="67"/>
    </location>
</feature>
<dbReference type="EMBL" id="JAACJL010000002">
    <property type="protein sequence ID" value="KAF4622452.1"/>
    <property type="molecule type" value="Genomic_DNA"/>
</dbReference>
<feature type="zinc finger region" description="C3H1-type" evidence="4">
    <location>
        <begin position="272"/>
        <end position="294"/>
    </location>
</feature>
<feature type="compositionally biased region" description="Low complexity" evidence="5">
    <location>
        <begin position="22"/>
        <end position="33"/>
    </location>
</feature>
<evidence type="ECO:0000256" key="1">
    <source>
        <dbReference type="ARBA" id="ARBA00022737"/>
    </source>
</evidence>
<feature type="domain" description="C3H1-type" evidence="6">
    <location>
        <begin position="301"/>
        <end position="329"/>
    </location>
</feature>
<feature type="compositionally biased region" description="Low complexity" evidence="5">
    <location>
        <begin position="466"/>
        <end position="483"/>
    </location>
</feature>
<evidence type="ECO:0000259" key="6">
    <source>
        <dbReference type="PROSITE" id="PS50103"/>
    </source>
</evidence>
<protein>
    <recommendedName>
        <fullName evidence="6">C3H1-type domain-containing protein</fullName>
    </recommendedName>
</protein>
<dbReference type="InterPro" id="IPR019734">
    <property type="entry name" value="TPR_rpt"/>
</dbReference>
<proteinExistence type="predicted"/>
<feature type="region of interest" description="Disordered" evidence="5">
    <location>
        <begin position="374"/>
        <end position="523"/>
    </location>
</feature>
<organism evidence="7 8">
    <name type="scientific">Agrocybe pediades</name>
    <dbReference type="NCBI Taxonomy" id="84607"/>
    <lineage>
        <taxon>Eukaryota</taxon>
        <taxon>Fungi</taxon>
        <taxon>Dikarya</taxon>
        <taxon>Basidiomycota</taxon>
        <taxon>Agaricomycotina</taxon>
        <taxon>Agaricomycetes</taxon>
        <taxon>Agaricomycetidae</taxon>
        <taxon>Agaricales</taxon>
        <taxon>Agaricineae</taxon>
        <taxon>Strophariaceae</taxon>
        <taxon>Agrocybe</taxon>
    </lineage>
</organism>
<dbReference type="Pfam" id="PF13181">
    <property type="entry name" value="TPR_8"/>
    <property type="match status" value="1"/>
</dbReference>
<evidence type="ECO:0000256" key="2">
    <source>
        <dbReference type="ARBA" id="ARBA00022803"/>
    </source>
</evidence>
<keyword evidence="4" id="KW-0863">Zinc-finger</keyword>
<dbReference type="GO" id="GO:0051879">
    <property type="term" value="F:Hsp90 protein binding"/>
    <property type="evidence" value="ECO:0007669"/>
    <property type="project" value="TreeGrafter"/>
</dbReference>
<dbReference type="Gene3D" id="3.30.1370.210">
    <property type="match status" value="1"/>
</dbReference>
<evidence type="ECO:0000256" key="4">
    <source>
        <dbReference type="PROSITE-ProRule" id="PRU00723"/>
    </source>
</evidence>
<name>A0A8H4VU99_9AGAR</name>
<dbReference type="PROSITE" id="PS50103">
    <property type="entry name" value="ZF_C3H1"/>
    <property type="match status" value="2"/>
</dbReference>
<dbReference type="SMART" id="SM00028">
    <property type="entry name" value="TPR"/>
    <property type="match status" value="3"/>
</dbReference>
<dbReference type="InterPro" id="IPR000571">
    <property type="entry name" value="Znf_CCCH"/>
</dbReference>
<feature type="zinc finger region" description="C3H1-type" evidence="4">
    <location>
        <begin position="301"/>
        <end position="329"/>
    </location>
</feature>